<accession>A0A9D4LRC0</accession>
<proteinExistence type="predicted"/>
<dbReference type="Proteomes" id="UP000828390">
    <property type="component" value="Unassembled WGS sequence"/>
</dbReference>
<reference evidence="1" key="2">
    <citation type="submission" date="2020-11" db="EMBL/GenBank/DDBJ databases">
        <authorList>
            <person name="McCartney M.A."/>
            <person name="Auch B."/>
            <person name="Kono T."/>
            <person name="Mallez S."/>
            <person name="Becker A."/>
            <person name="Gohl D.M."/>
            <person name="Silverstein K.A.T."/>
            <person name="Koren S."/>
            <person name="Bechman K.B."/>
            <person name="Herman A."/>
            <person name="Abrahante J.E."/>
            <person name="Garbe J."/>
        </authorList>
    </citation>
    <scope>NUCLEOTIDE SEQUENCE</scope>
    <source>
        <strain evidence="1">Duluth1</strain>
        <tissue evidence="1">Whole animal</tissue>
    </source>
</reference>
<protein>
    <submittedName>
        <fullName evidence="1">Uncharacterized protein</fullName>
    </submittedName>
</protein>
<comment type="caution">
    <text evidence="1">The sequence shown here is derived from an EMBL/GenBank/DDBJ whole genome shotgun (WGS) entry which is preliminary data.</text>
</comment>
<dbReference type="EMBL" id="JAIWYP010000002">
    <property type="protein sequence ID" value="KAH3862362.1"/>
    <property type="molecule type" value="Genomic_DNA"/>
</dbReference>
<dbReference type="AlphaFoldDB" id="A0A9D4LRC0"/>
<gene>
    <name evidence="1" type="ORF">DPMN_025328</name>
</gene>
<name>A0A9D4LRC0_DREPO</name>
<keyword evidence="2" id="KW-1185">Reference proteome</keyword>
<evidence type="ECO:0000313" key="1">
    <source>
        <dbReference type="EMBL" id="KAH3862362.1"/>
    </source>
</evidence>
<evidence type="ECO:0000313" key="2">
    <source>
        <dbReference type="Proteomes" id="UP000828390"/>
    </source>
</evidence>
<sequence>MATQSDRVFFFGCVSCKKNKNIEEYAVYYCENVNSVFVDSAVSYIMTICLVNMKSTTD</sequence>
<organism evidence="1 2">
    <name type="scientific">Dreissena polymorpha</name>
    <name type="common">Zebra mussel</name>
    <name type="synonym">Mytilus polymorpha</name>
    <dbReference type="NCBI Taxonomy" id="45954"/>
    <lineage>
        <taxon>Eukaryota</taxon>
        <taxon>Metazoa</taxon>
        <taxon>Spiralia</taxon>
        <taxon>Lophotrochozoa</taxon>
        <taxon>Mollusca</taxon>
        <taxon>Bivalvia</taxon>
        <taxon>Autobranchia</taxon>
        <taxon>Heteroconchia</taxon>
        <taxon>Euheterodonta</taxon>
        <taxon>Imparidentia</taxon>
        <taxon>Neoheterodontei</taxon>
        <taxon>Myida</taxon>
        <taxon>Dreissenoidea</taxon>
        <taxon>Dreissenidae</taxon>
        <taxon>Dreissena</taxon>
    </lineage>
</organism>
<reference evidence="1" key="1">
    <citation type="journal article" date="2019" name="bioRxiv">
        <title>The Genome of the Zebra Mussel, Dreissena polymorpha: A Resource for Invasive Species Research.</title>
        <authorList>
            <person name="McCartney M.A."/>
            <person name="Auch B."/>
            <person name="Kono T."/>
            <person name="Mallez S."/>
            <person name="Zhang Y."/>
            <person name="Obille A."/>
            <person name="Becker A."/>
            <person name="Abrahante J.E."/>
            <person name="Garbe J."/>
            <person name="Badalamenti J.P."/>
            <person name="Herman A."/>
            <person name="Mangelson H."/>
            <person name="Liachko I."/>
            <person name="Sullivan S."/>
            <person name="Sone E.D."/>
            <person name="Koren S."/>
            <person name="Silverstein K.A.T."/>
            <person name="Beckman K.B."/>
            <person name="Gohl D.M."/>
        </authorList>
    </citation>
    <scope>NUCLEOTIDE SEQUENCE</scope>
    <source>
        <strain evidence="1">Duluth1</strain>
        <tissue evidence="1">Whole animal</tissue>
    </source>
</reference>